<proteinExistence type="predicted"/>
<dbReference type="Proteomes" id="UP001597055">
    <property type="component" value="Unassembled WGS sequence"/>
</dbReference>
<keyword evidence="2" id="KW-1185">Reference proteome</keyword>
<name>A0ABW3AHF5_9MICO</name>
<reference evidence="2" key="1">
    <citation type="journal article" date="2019" name="Int. J. Syst. Evol. Microbiol.">
        <title>The Global Catalogue of Microorganisms (GCM) 10K type strain sequencing project: providing services to taxonomists for standard genome sequencing and annotation.</title>
        <authorList>
            <consortium name="The Broad Institute Genomics Platform"/>
            <consortium name="The Broad Institute Genome Sequencing Center for Infectious Disease"/>
            <person name="Wu L."/>
            <person name="Ma J."/>
        </authorList>
    </citation>
    <scope>NUCLEOTIDE SEQUENCE [LARGE SCALE GENOMIC DNA]</scope>
    <source>
        <strain evidence="2">CCUG 54523</strain>
    </source>
</reference>
<dbReference type="EMBL" id="JBHTII010000001">
    <property type="protein sequence ID" value="MFD0790209.1"/>
    <property type="molecule type" value="Genomic_DNA"/>
</dbReference>
<evidence type="ECO:0000313" key="1">
    <source>
        <dbReference type="EMBL" id="MFD0790209.1"/>
    </source>
</evidence>
<evidence type="ECO:0000313" key="2">
    <source>
        <dbReference type="Proteomes" id="UP001597055"/>
    </source>
</evidence>
<dbReference type="RefSeq" id="WP_378771781.1">
    <property type="nucleotide sequence ID" value="NZ_JBHTII010000001.1"/>
</dbReference>
<comment type="caution">
    <text evidence="1">The sequence shown here is derived from an EMBL/GenBank/DDBJ whole genome shotgun (WGS) entry which is preliminary data.</text>
</comment>
<gene>
    <name evidence="1" type="ORF">ACFQ0P_07365</name>
</gene>
<protein>
    <submittedName>
        <fullName evidence="1">Uncharacterized protein</fullName>
    </submittedName>
</protein>
<organism evidence="1 2">
    <name type="scientific">Microbacterium insulae</name>
    <dbReference type="NCBI Taxonomy" id="483014"/>
    <lineage>
        <taxon>Bacteria</taxon>
        <taxon>Bacillati</taxon>
        <taxon>Actinomycetota</taxon>
        <taxon>Actinomycetes</taxon>
        <taxon>Micrococcales</taxon>
        <taxon>Microbacteriaceae</taxon>
        <taxon>Microbacterium</taxon>
    </lineage>
</organism>
<accession>A0ABW3AHF5</accession>
<sequence>MKVDVKTLDGNPMTAAAAVQPLGSGLRIAPGFAATTTDETTGLATRIEAKYIRTTGRYIVTAVAVESTTDAVEVNANTLRQVTVQAIVQAAAPHCIALTLDDSPDATWLSVSELSSRDGRLIPEWLAADVVKRGSSEARLDVIQILYGVAALSGQAPLRMIMDELGVPHRTASDWTQKARAAGRLDGMSAAAGRKADG</sequence>